<proteinExistence type="predicted"/>
<keyword evidence="2" id="KW-1185">Reference proteome</keyword>
<evidence type="ECO:0000313" key="2">
    <source>
        <dbReference type="Proteomes" id="UP001149400"/>
    </source>
</evidence>
<comment type="caution">
    <text evidence="1">The sequence shown here is derived from an EMBL/GenBank/DDBJ whole genome shotgun (WGS) entry which is preliminary data.</text>
</comment>
<dbReference type="RefSeq" id="WP_274165617.1">
    <property type="nucleotide sequence ID" value="NZ_JAJUBC010000020.1"/>
</dbReference>
<name>A0ABT5R3F0_9GAMM</name>
<organism evidence="1 2">
    <name type="scientific">Enterovibrio gelatinilyticus</name>
    <dbReference type="NCBI Taxonomy" id="2899819"/>
    <lineage>
        <taxon>Bacteria</taxon>
        <taxon>Pseudomonadati</taxon>
        <taxon>Pseudomonadota</taxon>
        <taxon>Gammaproteobacteria</taxon>
        <taxon>Vibrionales</taxon>
        <taxon>Vibrionaceae</taxon>
        <taxon>Enterovibrio</taxon>
    </lineage>
</organism>
<dbReference type="Proteomes" id="UP001149400">
    <property type="component" value="Unassembled WGS sequence"/>
</dbReference>
<protein>
    <submittedName>
        <fullName evidence="1">Uncharacterized protein</fullName>
    </submittedName>
</protein>
<gene>
    <name evidence="1" type="ORF">LRP50_16795</name>
</gene>
<sequence length="138" mass="15570">MRNGLYLFLFLAFPVFSGFKWDIPYEDFGNYTGNRYLTDLKAGDESTFYGETSYFCSDENGELSIYGLTVIGEGDNKVKMLQGGMVDLVVPDPIEFFAQRVWDDSYADCSWWTPGKGKNIMLINSINGKKSFSSLLGN</sequence>
<accession>A0ABT5R3F0</accession>
<evidence type="ECO:0000313" key="1">
    <source>
        <dbReference type="EMBL" id="MDD1794796.1"/>
    </source>
</evidence>
<dbReference type="EMBL" id="JAJUBC010000020">
    <property type="protein sequence ID" value="MDD1794796.1"/>
    <property type="molecule type" value="Genomic_DNA"/>
</dbReference>
<reference evidence="1" key="1">
    <citation type="submission" date="2021-12" db="EMBL/GenBank/DDBJ databases">
        <title>Enterovibrio ZSDZ35 sp. nov. and Enterovibrio ZSDZ42 sp. nov., isolated from coastal seawater in Qingdao.</title>
        <authorList>
            <person name="Zhang P."/>
        </authorList>
    </citation>
    <scope>NUCLEOTIDE SEQUENCE</scope>
    <source>
        <strain evidence="1">ZSDZ42</strain>
    </source>
</reference>